<dbReference type="Pfam" id="PF00254">
    <property type="entry name" value="FKBP_C"/>
    <property type="match status" value="1"/>
</dbReference>
<evidence type="ECO:0000256" key="5">
    <source>
        <dbReference type="ARBA" id="ARBA00023235"/>
    </source>
</evidence>
<evidence type="ECO:0000256" key="2">
    <source>
        <dbReference type="ARBA" id="ARBA00006577"/>
    </source>
</evidence>
<dbReference type="SUPFAM" id="SSF54534">
    <property type="entry name" value="FKBP-like"/>
    <property type="match status" value="1"/>
</dbReference>
<dbReference type="PANTHER" id="PTHR43811:SF19">
    <property type="entry name" value="39 KDA FK506-BINDING NUCLEAR PROTEIN"/>
    <property type="match status" value="1"/>
</dbReference>
<keyword evidence="5 6" id="KW-0413">Isomerase</keyword>
<dbReference type="Gene3D" id="3.10.50.40">
    <property type="match status" value="1"/>
</dbReference>
<keyword evidence="10" id="KW-1185">Reference proteome</keyword>
<dbReference type="AlphaFoldDB" id="A0A7C9HCU3"/>
<dbReference type="Pfam" id="PF01346">
    <property type="entry name" value="FKBP_N"/>
    <property type="match status" value="1"/>
</dbReference>
<comment type="similarity">
    <text evidence="2 7">Belongs to the FKBP-type PPIase family.</text>
</comment>
<dbReference type="InterPro" id="IPR046357">
    <property type="entry name" value="PPIase_dom_sf"/>
</dbReference>
<protein>
    <recommendedName>
        <fullName evidence="7">Peptidyl-prolyl cis-trans isomerase</fullName>
        <ecNumber evidence="7">5.2.1.8</ecNumber>
    </recommendedName>
</protein>
<evidence type="ECO:0000256" key="3">
    <source>
        <dbReference type="ARBA" id="ARBA00022729"/>
    </source>
</evidence>
<dbReference type="PANTHER" id="PTHR43811">
    <property type="entry name" value="FKBP-TYPE PEPTIDYL-PROLYL CIS-TRANS ISOMERASE FKPA"/>
    <property type="match status" value="1"/>
</dbReference>
<comment type="catalytic activity">
    <reaction evidence="1 6 7">
        <text>[protein]-peptidylproline (omega=180) = [protein]-peptidylproline (omega=0)</text>
        <dbReference type="Rhea" id="RHEA:16237"/>
        <dbReference type="Rhea" id="RHEA-COMP:10747"/>
        <dbReference type="Rhea" id="RHEA-COMP:10748"/>
        <dbReference type="ChEBI" id="CHEBI:83833"/>
        <dbReference type="ChEBI" id="CHEBI:83834"/>
        <dbReference type="EC" id="5.2.1.8"/>
    </reaction>
</comment>
<evidence type="ECO:0000256" key="4">
    <source>
        <dbReference type="ARBA" id="ARBA00023110"/>
    </source>
</evidence>
<dbReference type="Gene3D" id="1.10.287.460">
    <property type="entry name" value="Peptidyl-prolyl cis-trans isomerase, FKBP-type, N-terminal domain"/>
    <property type="match status" value="1"/>
</dbReference>
<evidence type="ECO:0000256" key="1">
    <source>
        <dbReference type="ARBA" id="ARBA00000971"/>
    </source>
</evidence>
<evidence type="ECO:0000256" key="7">
    <source>
        <dbReference type="RuleBase" id="RU003915"/>
    </source>
</evidence>
<proteinExistence type="inferred from homology"/>
<comment type="caution">
    <text evidence="9">The sequence shown here is derived from an EMBL/GenBank/DDBJ whole genome shotgun (WGS) entry which is preliminary data.</text>
</comment>
<dbReference type="PROSITE" id="PS50059">
    <property type="entry name" value="FKBP_PPIASE"/>
    <property type="match status" value="1"/>
</dbReference>
<gene>
    <name evidence="9" type="ORF">F0475_00970</name>
</gene>
<keyword evidence="4 6" id="KW-0697">Rotamase</keyword>
<dbReference type="GO" id="GO:0003755">
    <property type="term" value="F:peptidyl-prolyl cis-trans isomerase activity"/>
    <property type="evidence" value="ECO:0007669"/>
    <property type="project" value="UniProtKB-UniRule"/>
</dbReference>
<sequence length="201" mass="21438">MDKLSYALGIGIGSQLAGMGAKGLNIDDFAQAVKDVISGTPLKVDNAEAQSLVQAFFQEQEEKQRAAAAEAGKVAKAAGESFLAENAKKEGVVVLPSGLQYQVLKEGNGKKPSATDQVKCHYEGTLIDGTIFDSSYQRNEPATFGLNQVIAGWTEGVQLMSEGAKYRFFIPYNLAYGERGAGAQIPPFAALVFDVELLKVL</sequence>
<dbReference type="InterPro" id="IPR036944">
    <property type="entry name" value="PPIase_FKBP_N_sf"/>
</dbReference>
<accession>A0A7C9HCU3</accession>
<dbReference type="Proteomes" id="UP000482295">
    <property type="component" value="Unassembled WGS sequence"/>
</dbReference>
<evidence type="ECO:0000313" key="10">
    <source>
        <dbReference type="Proteomes" id="UP000482295"/>
    </source>
</evidence>
<organism evidence="9 10">
    <name type="scientific">Prevotella vespertina</name>
    <dbReference type="NCBI Taxonomy" id="2608404"/>
    <lineage>
        <taxon>Bacteria</taxon>
        <taxon>Pseudomonadati</taxon>
        <taxon>Bacteroidota</taxon>
        <taxon>Bacteroidia</taxon>
        <taxon>Bacteroidales</taxon>
        <taxon>Prevotellaceae</taxon>
        <taxon>Prevotella</taxon>
    </lineage>
</organism>
<dbReference type="InterPro" id="IPR000774">
    <property type="entry name" value="PPIase_FKBP_N"/>
</dbReference>
<evidence type="ECO:0000259" key="8">
    <source>
        <dbReference type="PROSITE" id="PS50059"/>
    </source>
</evidence>
<reference evidence="9 10" key="1">
    <citation type="submission" date="2019-09" db="EMBL/GenBank/DDBJ databases">
        <title>Prevotella A2879 sp. nov., isolated from an abscess of a patient.</title>
        <authorList>
            <person name="Buhl M."/>
            <person name="Oberhettinger P."/>
        </authorList>
    </citation>
    <scope>NUCLEOTIDE SEQUENCE [LARGE SCALE GENOMIC DNA]</scope>
    <source>
        <strain evidence="9 10">A2879</strain>
    </source>
</reference>
<dbReference type="EMBL" id="VVIQ01000001">
    <property type="protein sequence ID" value="MUL26923.1"/>
    <property type="molecule type" value="Genomic_DNA"/>
</dbReference>
<dbReference type="InterPro" id="IPR001179">
    <property type="entry name" value="PPIase_FKBP_dom"/>
</dbReference>
<dbReference type="RefSeq" id="WP_155714999.1">
    <property type="nucleotide sequence ID" value="NZ_VVIQ01000001.1"/>
</dbReference>
<feature type="domain" description="PPIase FKBP-type" evidence="8">
    <location>
        <begin position="115"/>
        <end position="201"/>
    </location>
</feature>
<name>A0A7C9HCU3_9BACT</name>
<dbReference type="GO" id="GO:0006457">
    <property type="term" value="P:protein folding"/>
    <property type="evidence" value="ECO:0007669"/>
    <property type="project" value="InterPro"/>
</dbReference>
<evidence type="ECO:0000313" key="9">
    <source>
        <dbReference type="EMBL" id="MUL26923.1"/>
    </source>
</evidence>
<dbReference type="EC" id="5.2.1.8" evidence="7"/>
<dbReference type="FunFam" id="3.10.50.40:FF:000045">
    <property type="entry name" value="Peptidyl-prolyl cis-trans isomerase"/>
    <property type="match status" value="1"/>
</dbReference>
<evidence type="ECO:0000256" key="6">
    <source>
        <dbReference type="PROSITE-ProRule" id="PRU00277"/>
    </source>
</evidence>
<keyword evidence="3" id="KW-0732">Signal</keyword>